<protein>
    <submittedName>
        <fullName evidence="1">Uncharacterized protein</fullName>
    </submittedName>
</protein>
<accession>A0AA96EQ09</accession>
<organism evidence="1">
    <name type="scientific">Marseillevirus sp</name>
    <dbReference type="NCBI Taxonomy" id="2809551"/>
    <lineage>
        <taxon>Viruses</taxon>
        <taxon>Varidnaviria</taxon>
        <taxon>Bamfordvirae</taxon>
        <taxon>Nucleocytoviricota</taxon>
        <taxon>Megaviricetes</taxon>
        <taxon>Pimascovirales</taxon>
        <taxon>Pimascovirales incertae sedis</taxon>
        <taxon>Marseilleviridae</taxon>
        <taxon>Marseillevirus</taxon>
    </lineage>
</organism>
<evidence type="ECO:0000313" key="1">
    <source>
        <dbReference type="EMBL" id="WNL50238.1"/>
    </source>
</evidence>
<sequence length="164" mass="19298">MSFDIIPESAELRYLYVCDVLAKRAWVDDHKFLREHWNNDPEERLSVVLPDVFTIKKNGGTLSKECKSGETRRLYHIVAEALDLYHTSSTAWTPPGSEEYTPRCKYCAIKRSAREERRSGIIVSAEPFELKRRDERSRNKAFQRNFEAARKMGIRWVTRPKKYV</sequence>
<name>A0AA96EQ09_9VIRU</name>
<reference evidence="1" key="1">
    <citation type="submission" date="2023-07" db="EMBL/GenBank/DDBJ databases">
        <authorList>
            <person name="Xia Y."/>
        </authorList>
    </citation>
    <scope>NUCLEOTIDE SEQUENCE</scope>
    <source>
        <strain evidence="1">E</strain>
    </source>
</reference>
<gene>
    <name evidence="1" type="ORF">MarDSR_199</name>
</gene>
<proteinExistence type="predicted"/>
<dbReference type="EMBL" id="OR343189">
    <property type="protein sequence ID" value="WNL50238.1"/>
    <property type="molecule type" value="Genomic_DNA"/>
</dbReference>